<reference evidence="2 5" key="2">
    <citation type="submission" date="2020-07" db="EMBL/GenBank/DDBJ databases">
        <title>Sequencing the genomes of 1000 actinobacteria strains.</title>
        <authorList>
            <person name="Klenk H.-P."/>
        </authorList>
    </citation>
    <scope>NUCLEOTIDE SEQUENCE [LARGE SCALE GENOMIC DNA]</scope>
    <source>
        <strain evidence="2 5">DSM 23870</strain>
    </source>
</reference>
<evidence type="ECO:0000256" key="1">
    <source>
        <dbReference type="SAM" id="SignalP"/>
    </source>
</evidence>
<gene>
    <name evidence="2" type="ORF">BJ972_002259</name>
    <name evidence="3" type="ORF">ESP50_02465</name>
</gene>
<dbReference type="Proteomes" id="UP000581087">
    <property type="component" value="Unassembled WGS sequence"/>
</dbReference>
<feature type="chain" id="PRO_5036356945" description="MSP domain-containing protein" evidence="1">
    <location>
        <begin position="23"/>
        <end position="126"/>
    </location>
</feature>
<reference evidence="3 4" key="1">
    <citation type="submission" date="2019-01" db="EMBL/GenBank/DDBJ databases">
        <title>Agromyces.</title>
        <authorList>
            <person name="Li J."/>
        </authorList>
    </citation>
    <scope>NUCLEOTIDE SEQUENCE [LARGE SCALE GENOMIC DNA]</scope>
    <source>
        <strain evidence="3 4">DSM 23870</strain>
    </source>
</reference>
<evidence type="ECO:0000313" key="5">
    <source>
        <dbReference type="Proteomes" id="UP000581087"/>
    </source>
</evidence>
<evidence type="ECO:0000313" key="2">
    <source>
        <dbReference type="EMBL" id="NYD67740.1"/>
    </source>
</evidence>
<comment type="caution">
    <text evidence="3">The sequence shown here is derived from an EMBL/GenBank/DDBJ whole genome shotgun (WGS) entry which is preliminary data.</text>
</comment>
<dbReference type="RefSeq" id="WP_129172334.1">
    <property type="nucleotide sequence ID" value="NZ_JACCBI010000001.1"/>
</dbReference>
<sequence length="126" mass="12852">MRRPFAAVAAVFLLGVALTGCATSTPGEDGDVLPPVTVQISDLEGTTVEVPEGGVINLSGDEADVEGWTAKVSDDSIVSFVEGRDDGSAVYNPGLEAKKVGSTEVLLANPDAGESVSFTVEVTPKS</sequence>
<proteinExistence type="predicted"/>
<evidence type="ECO:0000313" key="3">
    <source>
        <dbReference type="EMBL" id="RXZ88071.1"/>
    </source>
</evidence>
<accession>A0A4Q2MD65</accession>
<dbReference type="PROSITE" id="PS51257">
    <property type="entry name" value="PROKAR_LIPOPROTEIN"/>
    <property type="match status" value="1"/>
</dbReference>
<protein>
    <recommendedName>
        <fullName evidence="6">MSP domain-containing protein</fullName>
    </recommendedName>
</protein>
<evidence type="ECO:0000313" key="4">
    <source>
        <dbReference type="Proteomes" id="UP000292686"/>
    </source>
</evidence>
<name>A0A4Q2MD65_9MICO</name>
<keyword evidence="1" id="KW-0732">Signal</keyword>
<dbReference type="AlphaFoldDB" id="A0A4Q2MD65"/>
<organism evidence="3 4">
    <name type="scientific">Agromyces atrinae</name>
    <dbReference type="NCBI Taxonomy" id="592376"/>
    <lineage>
        <taxon>Bacteria</taxon>
        <taxon>Bacillati</taxon>
        <taxon>Actinomycetota</taxon>
        <taxon>Actinomycetes</taxon>
        <taxon>Micrococcales</taxon>
        <taxon>Microbacteriaceae</taxon>
        <taxon>Agromyces</taxon>
    </lineage>
</organism>
<dbReference type="OrthoDB" id="5114036at2"/>
<dbReference type="EMBL" id="JACCBI010000001">
    <property type="protein sequence ID" value="NYD67740.1"/>
    <property type="molecule type" value="Genomic_DNA"/>
</dbReference>
<evidence type="ECO:0008006" key="6">
    <source>
        <dbReference type="Google" id="ProtNLM"/>
    </source>
</evidence>
<keyword evidence="4" id="KW-1185">Reference proteome</keyword>
<dbReference type="Proteomes" id="UP000292686">
    <property type="component" value="Unassembled WGS sequence"/>
</dbReference>
<dbReference type="EMBL" id="SDPM01000001">
    <property type="protein sequence ID" value="RXZ88071.1"/>
    <property type="molecule type" value="Genomic_DNA"/>
</dbReference>
<feature type="signal peptide" evidence="1">
    <location>
        <begin position="1"/>
        <end position="22"/>
    </location>
</feature>